<dbReference type="PANTHER" id="PTHR43280:SF32">
    <property type="entry name" value="TRANSCRIPTIONAL REGULATORY PROTEIN"/>
    <property type="match status" value="1"/>
</dbReference>
<dbReference type="InterPro" id="IPR009057">
    <property type="entry name" value="Homeodomain-like_sf"/>
</dbReference>
<dbReference type="SMART" id="SM00342">
    <property type="entry name" value="HTH_ARAC"/>
    <property type="match status" value="1"/>
</dbReference>
<sequence>MENELPKIDLPEDVLVDVLTDSVILNLYAHFPCRIKAEILVLCKKGDIDASINLVDYHVSDNSFLVVLPGSIFQVNQIRGDVEIYFAGFSSDFLRTINPVKSLLDITYSIKHNPVVPLKEEMVELIEDYFKLGKRTKERFELSNRELSRHLYYSLIYAISSLYSNRKMDTGNLSPAERISQDFGQLVLDNYTKEKNVAFYASKLGITAAYLSTIVKQTTGRTCMEIISNMVIMDAKAQLKSTNLPIYQIADSLNFNNVSFFGKYFKRYVGVSPQEYRNSKSDD</sequence>
<comment type="caution">
    <text evidence="5">The sequence shown here is derived from an EMBL/GenBank/DDBJ whole genome shotgun (WGS) entry which is preliminary data.</text>
</comment>
<dbReference type="Pfam" id="PF12833">
    <property type="entry name" value="HTH_18"/>
    <property type="match status" value="1"/>
</dbReference>
<dbReference type="PRINTS" id="PR00032">
    <property type="entry name" value="HTHARAC"/>
</dbReference>
<dbReference type="RefSeq" id="WP_243326271.1">
    <property type="nucleotide sequence ID" value="NZ_JAKZMM010000044.1"/>
</dbReference>
<organism evidence="5 6">
    <name type="scientific">Parabacteroides faecalis</name>
    <dbReference type="NCBI Taxonomy" id="2924040"/>
    <lineage>
        <taxon>Bacteria</taxon>
        <taxon>Pseudomonadati</taxon>
        <taxon>Bacteroidota</taxon>
        <taxon>Bacteroidia</taxon>
        <taxon>Bacteroidales</taxon>
        <taxon>Tannerellaceae</taxon>
        <taxon>Parabacteroides</taxon>
    </lineage>
</organism>
<name>A0ABT0C4A2_9BACT</name>
<dbReference type="PANTHER" id="PTHR43280">
    <property type="entry name" value="ARAC-FAMILY TRANSCRIPTIONAL REGULATOR"/>
    <property type="match status" value="1"/>
</dbReference>
<evidence type="ECO:0000313" key="6">
    <source>
        <dbReference type="Proteomes" id="UP001165444"/>
    </source>
</evidence>
<dbReference type="Gene3D" id="1.10.10.60">
    <property type="entry name" value="Homeodomain-like"/>
    <property type="match status" value="1"/>
</dbReference>
<keyword evidence="2" id="KW-0238">DNA-binding</keyword>
<dbReference type="PROSITE" id="PS01124">
    <property type="entry name" value="HTH_ARAC_FAMILY_2"/>
    <property type="match status" value="1"/>
</dbReference>
<accession>A0ABT0C4A2</accession>
<dbReference type="InterPro" id="IPR018060">
    <property type="entry name" value="HTH_AraC"/>
</dbReference>
<keyword evidence="6" id="KW-1185">Reference proteome</keyword>
<evidence type="ECO:0000256" key="2">
    <source>
        <dbReference type="ARBA" id="ARBA00023125"/>
    </source>
</evidence>
<dbReference type="InterPro" id="IPR020449">
    <property type="entry name" value="Tscrpt_reg_AraC-type_HTH"/>
</dbReference>
<keyword evidence="3" id="KW-0804">Transcription</keyword>
<evidence type="ECO:0000313" key="5">
    <source>
        <dbReference type="EMBL" id="MCJ2381837.1"/>
    </source>
</evidence>
<reference evidence="5 6" key="1">
    <citation type="submission" date="2022-03" db="EMBL/GenBank/DDBJ databases">
        <title>Parabacteroides sp. nov. isolated from swine feces.</title>
        <authorList>
            <person name="Bak J.E."/>
        </authorList>
    </citation>
    <scope>NUCLEOTIDE SEQUENCE [LARGE SCALE GENOMIC DNA]</scope>
    <source>
        <strain evidence="5 6">AGMB00274</strain>
    </source>
</reference>
<feature type="domain" description="HTH araC/xylS-type" evidence="4">
    <location>
        <begin position="181"/>
        <end position="279"/>
    </location>
</feature>
<evidence type="ECO:0000256" key="3">
    <source>
        <dbReference type="ARBA" id="ARBA00023163"/>
    </source>
</evidence>
<protein>
    <submittedName>
        <fullName evidence="5">Helix-turn-helix domain-containing protein</fullName>
    </submittedName>
</protein>
<proteinExistence type="predicted"/>
<evidence type="ECO:0000259" key="4">
    <source>
        <dbReference type="PROSITE" id="PS01124"/>
    </source>
</evidence>
<gene>
    <name evidence="5" type="ORF">MUN53_14690</name>
</gene>
<dbReference type="SUPFAM" id="SSF46689">
    <property type="entry name" value="Homeodomain-like"/>
    <property type="match status" value="1"/>
</dbReference>
<dbReference type="Proteomes" id="UP001165444">
    <property type="component" value="Unassembled WGS sequence"/>
</dbReference>
<dbReference type="EMBL" id="JAKZMM010000044">
    <property type="protein sequence ID" value="MCJ2381837.1"/>
    <property type="molecule type" value="Genomic_DNA"/>
</dbReference>
<keyword evidence="1" id="KW-0805">Transcription regulation</keyword>
<evidence type="ECO:0000256" key="1">
    <source>
        <dbReference type="ARBA" id="ARBA00023015"/>
    </source>
</evidence>